<organism evidence="1 2">
    <name type="scientific">Sphingorhabdus pulchriflava</name>
    <dbReference type="NCBI Taxonomy" id="2292257"/>
    <lineage>
        <taxon>Bacteria</taxon>
        <taxon>Pseudomonadati</taxon>
        <taxon>Pseudomonadota</taxon>
        <taxon>Alphaproteobacteria</taxon>
        <taxon>Sphingomonadales</taxon>
        <taxon>Sphingomonadaceae</taxon>
        <taxon>Sphingorhabdus</taxon>
    </lineage>
</organism>
<name>A0A371B2N5_9SPHN</name>
<proteinExistence type="predicted"/>
<sequence length="89" mass="10163">MAEPTEPAEHRAVVVGWTHHGLGSSIDLRIQSTVSRQALDNDQVDSHHFLMTHNQALLLAKYLLDSTGQTLPQRVKPSIWRRFLPKRQK</sequence>
<evidence type="ECO:0000313" key="2">
    <source>
        <dbReference type="Proteomes" id="UP000263833"/>
    </source>
</evidence>
<reference evidence="2" key="1">
    <citation type="submission" date="2018-08" db="EMBL/GenBank/DDBJ databases">
        <authorList>
            <person name="Kim S.-J."/>
            <person name="Jung G.-Y."/>
        </authorList>
    </citation>
    <scope>NUCLEOTIDE SEQUENCE [LARGE SCALE GENOMIC DNA]</scope>
    <source>
        <strain evidence="2">GY_G</strain>
    </source>
</reference>
<dbReference type="EMBL" id="QRGP01000003">
    <property type="protein sequence ID" value="RDV01774.1"/>
    <property type="molecule type" value="Genomic_DNA"/>
</dbReference>
<accession>A0A371B2N5</accession>
<evidence type="ECO:0000313" key="1">
    <source>
        <dbReference type="EMBL" id="RDV01774.1"/>
    </source>
</evidence>
<keyword evidence="2" id="KW-1185">Reference proteome</keyword>
<dbReference type="OrthoDB" id="7507855at2"/>
<dbReference type="Proteomes" id="UP000263833">
    <property type="component" value="Unassembled WGS sequence"/>
</dbReference>
<comment type="caution">
    <text evidence="1">The sequence shown here is derived from an EMBL/GenBank/DDBJ whole genome shotgun (WGS) entry which is preliminary data.</text>
</comment>
<gene>
    <name evidence="1" type="ORF">DXH95_15230</name>
</gene>
<protein>
    <submittedName>
        <fullName evidence="1">Uncharacterized protein</fullName>
    </submittedName>
</protein>
<dbReference type="AlphaFoldDB" id="A0A371B2N5"/>